<evidence type="ECO:0000256" key="2">
    <source>
        <dbReference type="ARBA" id="ARBA00001974"/>
    </source>
</evidence>
<evidence type="ECO:0000256" key="1">
    <source>
        <dbReference type="ARBA" id="ARBA00001755"/>
    </source>
</evidence>
<gene>
    <name evidence="13" type="ORF">SAMN04489868_11518</name>
</gene>
<evidence type="ECO:0000256" key="5">
    <source>
        <dbReference type="ARBA" id="ARBA00012402"/>
    </source>
</evidence>
<comment type="catalytic activity">
    <reaction evidence="1">
        <text>coproporphyrinogen III + 3 O2 = coproporphyrin III + 3 H2O2</text>
        <dbReference type="Rhea" id="RHEA:43436"/>
        <dbReference type="ChEBI" id="CHEBI:15379"/>
        <dbReference type="ChEBI" id="CHEBI:16240"/>
        <dbReference type="ChEBI" id="CHEBI:57309"/>
        <dbReference type="ChEBI" id="CHEBI:131725"/>
        <dbReference type="EC" id="1.3.3.15"/>
    </reaction>
    <physiologicalReaction direction="left-to-right" evidence="1">
        <dbReference type="Rhea" id="RHEA:43437"/>
    </physiologicalReaction>
</comment>
<dbReference type="Gene3D" id="3.50.50.60">
    <property type="entry name" value="FAD/NAD(P)-binding domain"/>
    <property type="match status" value="1"/>
</dbReference>
<dbReference type="UniPathway" id="UPA00252"/>
<dbReference type="PANTHER" id="PTHR42923">
    <property type="entry name" value="PROTOPORPHYRINOGEN OXIDASE"/>
    <property type="match status" value="1"/>
</dbReference>
<keyword evidence="10 11" id="KW-0350">Heme biosynthesis</keyword>
<feature type="domain" description="Amine oxidase" evidence="12">
    <location>
        <begin position="15"/>
        <end position="456"/>
    </location>
</feature>
<keyword evidence="8 11" id="KW-0274">FAD</keyword>
<evidence type="ECO:0000256" key="6">
    <source>
        <dbReference type="ARBA" id="ARBA00019046"/>
    </source>
</evidence>
<keyword evidence="7 11" id="KW-0285">Flavoprotein</keyword>
<dbReference type="Gene3D" id="1.10.3110.10">
    <property type="entry name" value="protoporphyrinogen ix oxidase, domain 3"/>
    <property type="match status" value="1"/>
</dbReference>
<dbReference type="SUPFAM" id="SSF54373">
    <property type="entry name" value="FAD-linked reductases, C-terminal domain"/>
    <property type="match status" value="1"/>
</dbReference>
<dbReference type="InterPro" id="IPR002937">
    <property type="entry name" value="Amino_oxidase"/>
</dbReference>
<proteinExistence type="inferred from homology"/>
<evidence type="ECO:0000256" key="4">
    <source>
        <dbReference type="ARBA" id="ARBA00008310"/>
    </source>
</evidence>
<evidence type="ECO:0000313" key="13">
    <source>
        <dbReference type="EMBL" id="SFH70986.1"/>
    </source>
</evidence>
<evidence type="ECO:0000256" key="9">
    <source>
        <dbReference type="ARBA" id="ARBA00023002"/>
    </source>
</evidence>
<dbReference type="InterPro" id="IPR050464">
    <property type="entry name" value="Zeta_carotene_desat/Oxidored"/>
</dbReference>
<keyword evidence="11" id="KW-0963">Cytoplasm</keyword>
<evidence type="ECO:0000256" key="8">
    <source>
        <dbReference type="ARBA" id="ARBA00022827"/>
    </source>
</evidence>
<evidence type="ECO:0000313" key="14">
    <source>
        <dbReference type="Proteomes" id="UP000198668"/>
    </source>
</evidence>
<name>A0A1I3C9I4_9LACT</name>
<dbReference type="EMBL" id="FOQE01000015">
    <property type="protein sequence ID" value="SFH70986.1"/>
    <property type="molecule type" value="Genomic_DNA"/>
</dbReference>
<keyword evidence="14" id="KW-1185">Reference proteome</keyword>
<dbReference type="NCBIfam" id="TIGR00562">
    <property type="entry name" value="proto_IX_ox"/>
    <property type="match status" value="1"/>
</dbReference>
<dbReference type="PANTHER" id="PTHR42923:SF3">
    <property type="entry name" value="PROTOPORPHYRINOGEN OXIDASE"/>
    <property type="match status" value="1"/>
</dbReference>
<protein>
    <recommendedName>
        <fullName evidence="6 11">Coproporphyrinogen III oxidase</fullName>
        <ecNumber evidence="5 11">1.3.3.15</ecNumber>
    </recommendedName>
</protein>
<evidence type="ECO:0000259" key="12">
    <source>
        <dbReference type="Pfam" id="PF01593"/>
    </source>
</evidence>
<dbReference type="Gene3D" id="3.90.660.20">
    <property type="entry name" value="Protoporphyrinogen oxidase, mitochondrial, domain 2"/>
    <property type="match status" value="1"/>
</dbReference>
<comment type="function">
    <text evidence="11">Involved in coproporphyrin-dependent heme b biosynthesis. Catalyzes the oxidation of coproporphyrinogen III to coproporphyrin III.</text>
</comment>
<comment type="pathway">
    <text evidence="3 11">Porphyrin-containing compound metabolism; protoheme biosynthesis.</text>
</comment>
<sequence>MKRSKKRIAVIGAGITGLTTAYRIKKKIEAENLPFELMILEAGLRAGGKIYTANIEGQFVDLGAESIDTRYPEGLALVKELGLENDLIYSEGDKQDIFFYNQLHQLPYPTYKGIPVNKSDIWKNKLLTFNGKLSSFKDSILPAEQIEEDLEMSQFLKRRLGEEMVEHIVEPFFSKVYASDLDDMGIKASREIIYFLEQEYGSISKGLAHHPELMDQSGNYVTFKQGLSKLTETLASILEPHIQYGKKVMEIRKGTQNTYILSINNKEEVRVGALCVAVPPTEYQNLLTEEDELNPLFSQIHTSSIGSVLFSFSKDDVPIEPKGFGVVTPRRNDSFVTSIVFLNKKWPSMQSSDDLLINVSFGRKGEDMLVSLSNREIEESILKDLETILGITRPPKYCVIKRWLNAIPQYTVKQEEEMKKITEKLHQYYQGVYIAGTGLEGFGISQCIRQGNRVGEEMVSYIKKQNCINNERKTD</sequence>
<dbReference type="Pfam" id="PF01593">
    <property type="entry name" value="Amino_oxidase"/>
    <property type="match status" value="1"/>
</dbReference>
<dbReference type="InterPro" id="IPR004572">
    <property type="entry name" value="Protoporphyrinogen_oxidase"/>
</dbReference>
<comment type="cofactor">
    <cofactor evidence="2 11">
        <name>FAD</name>
        <dbReference type="ChEBI" id="CHEBI:57692"/>
    </cofactor>
</comment>
<organism evidence="13 14">
    <name type="scientific">Pisciglobus halotolerans</name>
    <dbReference type="NCBI Taxonomy" id="745365"/>
    <lineage>
        <taxon>Bacteria</taxon>
        <taxon>Bacillati</taxon>
        <taxon>Bacillota</taxon>
        <taxon>Bacilli</taxon>
        <taxon>Lactobacillales</taxon>
        <taxon>Carnobacteriaceae</taxon>
    </lineage>
</organism>
<comment type="subcellular location">
    <subcellularLocation>
        <location evidence="11">Cytoplasm</location>
    </subcellularLocation>
</comment>
<accession>A0A1I3C9I4</accession>
<evidence type="ECO:0000256" key="7">
    <source>
        <dbReference type="ARBA" id="ARBA00022630"/>
    </source>
</evidence>
<dbReference type="AlphaFoldDB" id="A0A1I3C9I4"/>
<evidence type="ECO:0000256" key="11">
    <source>
        <dbReference type="RuleBase" id="RU364052"/>
    </source>
</evidence>
<dbReference type="InterPro" id="IPR036188">
    <property type="entry name" value="FAD/NAD-bd_sf"/>
</dbReference>
<comment type="similarity">
    <text evidence="4 11">Belongs to the protoporphyrinogen/coproporphyrinogen oxidase family. Coproporphyrinogen III oxidase subfamily.</text>
</comment>
<dbReference type="GO" id="GO:0006783">
    <property type="term" value="P:heme biosynthetic process"/>
    <property type="evidence" value="ECO:0007669"/>
    <property type="project" value="UniProtKB-UniRule"/>
</dbReference>
<dbReference type="EC" id="1.3.3.15" evidence="5 11"/>
<keyword evidence="9 11" id="KW-0560">Oxidoreductase</keyword>
<evidence type="ECO:0000256" key="10">
    <source>
        <dbReference type="ARBA" id="ARBA00023133"/>
    </source>
</evidence>
<dbReference type="OrthoDB" id="9805195at2"/>
<reference evidence="13 14" key="1">
    <citation type="submission" date="2016-10" db="EMBL/GenBank/DDBJ databases">
        <authorList>
            <person name="de Groot N.N."/>
        </authorList>
    </citation>
    <scope>NUCLEOTIDE SEQUENCE [LARGE SCALE GENOMIC DNA]</scope>
    <source>
        <strain evidence="13 14">DSM 27630</strain>
    </source>
</reference>
<dbReference type="Proteomes" id="UP000198668">
    <property type="component" value="Unassembled WGS sequence"/>
</dbReference>
<dbReference type="SUPFAM" id="SSF51905">
    <property type="entry name" value="FAD/NAD(P)-binding domain"/>
    <property type="match status" value="1"/>
</dbReference>
<dbReference type="GO" id="GO:0004729">
    <property type="term" value="F:oxygen-dependent protoporphyrinogen oxidase activity"/>
    <property type="evidence" value="ECO:0007669"/>
    <property type="project" value="UniProtKB-UniRule"/>
</dbReference>
<dbReference type="GO" id="GO:0005737">
    <property type="term" value="C:cytoplasm"/>
    <property type="evidence" value="ECO:0007669"/>
    <property type="project" value="UniProtKB-SubCell"/>
</dbReference>
<evidence type="ECO:0000256" key="3">
    <source>
        <dbReference type="ARBA" id="ARBA00004744"/>
    </source>
</evidence>